<dbReference type="SMART" id="SM00448">
    <property type="entry name" value="REC"/>
    <property type="match status" value="1"/>
</dbReference>
<dbReference type="InterPro" id="IPR004358">
    <property type="entry name" value="Sig_transdc_His_kin-like_C"/>
</dbReference>
<dbReference type="GO" id="GO:0005886">
    <property type="term" value="C:plasma membrane"/>
    <property type="evidence" value="ECO:0007669"/>
    <property type="project" value="UniProtKB-SubCell"/>
</dbReference>
<dbReference type="SUPFAM" id="SSF55874">
    <property type="entry name" value="ATPase domain of HSP90 chaperone/DNA topoisomerase II/histidine kinase"/>
    <property type="match status" value="1"/>
</dbReference>
<keyword evidence="8" id="KW-0067">ATP-binding</keyword>
<dbReference type="EMBL" id="BOPF01000028">
    <property type="protein sequence ID" value="GIJ49487.1"/>
    <property type="molecule type" value="Genomic_DNA"/>
</dbReference>
<dbReference type="Proteomes" id="UP000619260">
    <property type="component" value="Unassembled WGS sequence"/>
</dbReference>
<accession>A0A8J3YRU2</accession>
<feature type="domain" description="Histidine kinase" evidence="11">
    <location>
        <begin position="195"/>
        <end position="416"/>
    </location>
</feature>
<dbReference type="Pfam" id="PF02518">
    <property type="entry name" value="HATPase_c"/>
    <property type="match status" value="1"/>
</dbReference>
<evidence type="ECO:0000256" key="5">
    <source>
        <dbReference type="ARBA" id="ARBA00022679"/>
    </source>
</evidence>
<dbReference type="InterPro" id="IPR036890">
    <property type="entry name" value="HATPase_C_sf"/>
</dbReference>
<dbReference type="InterPro" id="IPR005467">
    <property type="entry name" value="His_kinase_dom"/>
</dbReference>
<dbReference type="InterPro" id="IPR011006">
    <property type="entry name" value="CheY-like_superfamily"/>
</dbReference>
<evidence type="ECO:0000259" key="12">
    <source>
        <dbReference type="PROSITE" id="PS50110"/>
    </source>
</evidence>
<reference evidence="13" key="1">
    <citation type="submission" date="2021-01" db="EMBL/GenBank/DDBJ databases">
        <title>Whole genome shotgun sequence of Virgisporangium aliadipatigenens NBRC 105644.</title>
        <authorList>
            <person name="Komaki H."/>
            <person name="Tamura T."/>
        </authorList>
    </citation>
    <scope>NUCLEOTIDE SEQUENCE</scope>
    <source>
        <strain evidence="13">NBRC 105644</strain>
    </source>
</reference>
<evidence type="ECO:0000256" key="8">
    <source>
        <dbReference type="ARBA" id="ARBA00022840"/>
    </source>
</evidence>
<feature type="domain" description="Response regulatory" evidence="12">
    <location>
        <begin position="436"/>
        <end position="551"/>
    </location>
</feature>
<dbReference type="Gene3D" id="3.40.50.2300">
    <property type="match status" value="1"/>
</dbReference>
<evidence type="ECO:0000256" key="4">
    <source>
        <dbReference type="ARBA" id="ARBA00022553"/>
    </source>
</evidence>
<gene>
    <name evidence="13" type="ORF">Val02_63730</name>
</gene>
<dbReference type="Pfam" id="PF00512">
    <property type="entry name" value="HisKA"/>
    <property type="match status" value="1"/>
</dbReference>
<keyword evidence="14" id="KW-1185">Reference proteome</keyword>
<comment type="caution">
    <text evidence="13">The sequence shown here is derived from an EMBL/GenBank/DDBJ whole genome shotgun (WGS) entry which is preliminary data.</text>
</comment>
<dbReference type="InterPro" id="IPR003594">
    <property type="entry name" value="HATPase_dom"/>
</dbReference>
<dbReference type="Pfam" id="PF00072">
    <property type="entry name" value="Response_reg"/>
    <property type="match status" value="1"/>
</dbReference>
<dbReference type="SMART" id="SM00388">
    <property type="entry name" value="HisKA"/>
    <property type="match status" value="1"/>
</dbReference>
<keyword evidence="5" id="KW-0808">Transferase</keyword>
<evidence type="ECO:0000259" key="11">
    <source>
        <dbReference type="PROSITE" id="PS50109"/>
    </source>
</evidence>
<dbReference type="GO" id="GO:0000155">
    <property type="term" value="F:phosphorelay sensor kinase activity"/>
    <property type="evidence" value="ECO:0007669"/>
    <property type="project" value="InterPro"/>
</dbReference>
<dbReference type="SUPFAM" id="SSF47384">
    <property type="entry name" value="Homodimeric domain of signal transducing histidine kinase"/>
    <property type="match status" value="1"/>
</dbReference>
<dbReference type="InterPro" id="IPR003661">
    <property type="entry name" value="HisK_dim/P_dom"/>
</dbReference>
<evidence type="ECO:0000313" key="13">
    <source>
        <dbReference type="EMBL" id="GIJ49487.1"/>
    </source>
</evidence>
<dbReference type="PROSITE" id="PS50110">
    <property type="entry name" value="RESPONSE_REGULATORY"/>
    <property type="match status" value="1"/>
</dbReference>
<name>A0A8J3YRU2_9ACTN</name>
<proteinExistence type="predicted"/>
<sequence>MGEAELAAELLACTRTETVLDTAARTAASLIGDAAVLWVRGEEGGGTVVAHHRDPETDRLVTEALAAAGEISAPPSAPPGERRELAFTGADRERVRRLVPESHRALFDRVDVTAGVLCPLVAGEAFLGYLAVVGNDVDVPRAAAAADQVSAALATARTVERADATARREHGTAETLRRQLDELRRTDSIGQLVGGIAHDFNNLLTYISGAAEVLTTELDPESPQHELAAGIVESAARGGELTRQLQSFGQHNRKSDTVSVADLLHGVGELLGRALGEHIRLSIGAAPDVWSVKADRGQLEQALANLATNARDAMGRGGTLTIEASNAEIEPGQLENAGKAAGRFVRLVVSDTGVGMDPTVRARAFDDAFTTKGERGGTGQGLGTVDRIVRGAGGHIQLYSEPGLGTTVNLFLPATEEPEAPPRPAVVERPSGRRAHILVVEDQPELARLTQQLLQPDGYTVTVATDPAGAIAHIHTGAHPDLLLTDVVMPGMTGPELARALRARRPTLRVLYMSGYTAGVLNPQGHLDQDSALLQKPFNRETLLAAVSRALAR</sequence>
<dbReference type="SUPFAM" id="SSF55781">
    <property type="entry name" value="GAF domain-like"/>
    <property type="match status" value="1"/>
</dbReference>
<dbReference type="Gene3D" id="3.30.565.10">
    <property type="entry name" value="Histidine kinase-like ATPase, C-terminal domain"/>
    <property type="match status" value="1"/>
</dbReference>
<dbReference type="GO" id="GO:0005524">
    <property type="term" value="F:ATP binding"/>
    <property type="evidence" value="ECO:0007669"/>
    <property type="project" value="UniProtKB-KW"/>
</dbReference>
<dbReference type="SMART" id="SM00387">
    <property type="entry name" value="HATPase_c"/>
    <property type="match status" value="1"/>
</dbReference>
<dbReference type="PANTHER" id="PTHR43065:SF46">
    <property type="entry name" value="C4-DICARBOXYLATE TRANSPORT SENSOR PROTEIN DCTB"/>
    <property type="match status" value="1"/>
</dbReference>
<keyword evidence="7" id="KW-0418">Kinase</keyword>
<dbReference type="PRINTS" id="PR00344">
    <property type="entry name" value="BCTRLSENSOR"/>
</dbReference>
<dbReference type="InterPro" id="IPR029016">
    <property type="entry name" value="GAF-like_dom_sf"/>
</dbReference>
<dbReference type="SUPFAM" id="SSF52172">
    <property type="entry name" value="CheY-like"/>
    <property type="match status" value="1"/>
</dbReference>
<organism evidence="13 14">
    <name type="scientific">Virgisporangium aliadipatigenens</name>
    <dbReference type="NCBI Taxonomy" id="741659"/>
    <lineage>
        <taxon>Bacteria</taxon>
        <taxon>Bacillati</taxon>
        <taxon>Actinomycetota</taxon>
        <taxon>Actinomycetes</taxon>
        <taxon>Micromonosporales</taxon>
        <taxon>Micromonosporaceae</taxon>
        <taxon>Virgisporangium</taxon>
    </lineage>
</organism>
<dbReference type="AlphaFoldDB" id="A0A8J3YRU2"/>
<evidence type="ECO:0000256" key="7">
    <source>
        <dbReference type="ARBA" id="ARBA00022777"/>
    </source>
</evidence>
<keyword evidence="6" id="KW-0547">Nucleotide-binding</keyword>
<keyword evidence="4 10" id="KW-0597">Phosphoprotein</keyword>
<evidence type="ECO:0000256" key="9">
    <source>
        <dbReference type="ARBA" id="ARBA00023012"/>
    </source>
</evidence>
<protein>
    <recommendedName>
        <fullName evidence="3">histidine kinase</fullName>
        <ecNumber evidence="3">2.7.13.3</ecNumber>
    </recommendedName>
</protein>
<feature type="modified residue" description="4-aspartylphosphate" evidence="10">
    <location>
        <position position="486"/>
    </location>
</feature>
<comment type="catalytic activity">
    <reaction evidence="1">
        <text>ATP + protein L-histidine = ADP + protein N-phospho-L-histidine.</text>
        <dbReference type="EC" id="2.7.13.3"/>
    </reaction>
</comment>
<dbReference type="Gene3D" id="3.30.450.40">
    <property type="match status" value="1"/>
</dbReference>
<dbReference type="Gene3D" id="1.10.287.130">
    <property type="match status" value="1"/>
</dbReference>
<evidence type="ECO:0000256" key="6">
    <source>
        <dbReference type="ARBA" id="ARBA00022741"/>
    </source>
</evidence>
<comment type="subcellular location">
    <subcellularLocation>
        <location evidence="2">Cell membrane</location>
    </subcellularLocation>
</comment>
<keyword evidence="9" id="KW-0902">Two-component regulatory system</keyword>
<dbReference type="PROSITE" id="PS50109">
    <property type="entry name" value="HIS_KIN"/>
    <property type="match status" value="1"/>
</dbReference>
<dbReference type="RefSeq" id="WP_203902957.1">
    <property type="nucleotide sequence ID" value="NZ_BOPF01000028.1"/>
</dbReference>
<dbReference type="PANTHER" id="PTHR43065">
    <property type="entry name" value="SENSOR HISTIDINE KINASE"/>
    <property type="match status" value="1"/>
</dbReference>
<evidence type="ECO:0000256" key="1">
    <source>
        <dbReference type="ARBA" id="ARBA00000085"/>
    </source>
</evidence>
<evidence type="ECO:0000256" key="10">
    <source>
        <dbReference type="PROSITE-ProRule" id="PRU00169"/>
    </source>
</evidence>
<evidence type="ECO:0000256" key="2">
    <source>
        <dbReference type="ARBA" id="ARBA00004236"/>
    </source>
</evidence>
<evidence type="ECO:0000313" key="14">
    <source>
        <dbReference type="Proteomes" id="UP000619260"/>
    </source>
</evidence>
<dbReference type="InterPro" id="IPR036097">
    <property type="entry name" value="HisK_dim/P_sf"/>
</dbReference>
<evidence type="ECO:0000256" key="3">
    <source>
        <dbReference type="ARBA" id="ARBA00012438"/>
    </source>
</evidence>
<dbReference type="InterPro" id="IPR001789">
    <property type="entry name" value="Sig_transdc_resp-reg_receiver"/>
</dbReference>
<dbReference type="EC" id="2.7.13.3" evidence="3"/>